<proteinExistence type="predicted"/>
<evidence type="ECO:0000313" key="3">
    <source>
        <dbReference type="Proteomes" id="UP000008743"/>
    </source>
</evidence>
<keyword evidence="1" id="KW-0812">Transmembrane</keyword>
<reference evidence="3" key="1">
    <citation type="submission" date="2011-02" db="EMBL/GenBank/DDBJ databases">
        <title>The Genome Sequence of Capsaspora owczarzaki ATCC 30864.</title>
        <authorList>
            <person name="Russ C."/>
            <person name="Cuomo C."/>
            <person name="Burger G."/>
            <person name="Gray M.W."/>
            <person name="Holland P.W.H."/>
            <person name="King N."/>
            <person name="Lang F.B.F."/>
            <person name="Roger A.J."/>
            <person name="Ruiz-Trillo I."/>
            <person name="Young S.K."/>
            <person name="Zeng Q."/>
            <person name="Gargeya S."/>
            <person name="Alvarado L."/>
            <person name="Berlin A."/>
            <person name="Chapman S.B."/>
            <person name="Chen Z."/>
            <person name="Freedman E."/>
            <person name="Gellesch M."/>
            <person name="Goldberg J."/>
            <person name="Griggs A."/>
            <person name="Gujja S."/>
            <person name="Heilman E."/>
            <person name="Heiman D."/>
            <person name="Howarth C."/>
            <person name="Mehta T."/>
            <person name="Neiman D."/>
            <person name="Pearson M."/>
            <person name="Roberts A."/>
            <person name="Saif S."/>
            <person name="Shea T."/>
            <person name="Shenoy N."/>
            <person name="Sisk P."/>
            <person name="Stolte C."/>
            <person name="Sykes S."/>
            <person name="White J."/>
            <person name="Yandava C."/>
            <person name="Haas B."/>
            <person name="Nusbaum C."/>
            <person name="Birren B."/>
        </authorList>
    </citation>
    <scope>NUCLEOTIDE SEQUENCE</scope>
    <source>
        <strain evidence="3">ATCC 30864</strain>
    </source>
</reference>
<name>A0A0D2WJ15_CAPO3</name>
<dbReference type="InParanoid" id="A0A0D2WJ15"/>
<evidence type="ECO:0000313" key="2">
    <source>
        <dbReference type="EMBL" id="KJE89965.1"/>
    </source>
</evidence>
<gene>
    <name evidence="2" type="ORF">CAOG_009419</name>
</gene>
<feature type="transmembrane region" description="Helical" evidence="1">
    <location>
        <begin position="347"/>
        <end position="368"/>
    </location>
</feature>
<keyword evidence="1" id="KW-0472">Membrane</keyword>
<dbReference type="EMBL" id="KE346361">
    <property type="protein sequence ID" value="KJE89965.1"/>
    <property type="molecule type" value="Genomic_DNA"/>
</dbReference>
<keyword evidence="3" id="KW-1185">Reference proteome</keyword>
<feature type="transmembrane region" description="Helical" evidence="1">
    <location>
        <begin position="418"/>
        <end position="442"/>
    </location>
</feature>
<sequence length="573" mass="62976">MKCIDCTVLTPLVPLKKTKRNVLSWYKNSQWYTHTSGCVVHNNDKKTKSTSGRGCKLHHVETALVLGNADNAILVRAGKVDRHGASNRVGAHVAACDSKNTARLFPFDRSTKSHTAAGLAVLENFLKELDSVRVLAVGNGKLARGRHKECKQWLGMFQDGWERRNWRSVPAFVGASLVLLLVARDDLQLGDLCCRKGLSCLLLVLVLDSNRALTQPPSLVSRSSQGRTGVAASARHVSGRKAARIQEQRRVLVRAVTAVANAVVHTRRGNEHFVLHAVEFAVRARGRARLIASVGAIAKLVVDGCLWQLPVAGGGFQAGKRGASRVDGQQVRLHAPLTAAKLVSGHLWLQHVVHFVAIFVGMLGRLLLCDRQFRVGLQVALLGFAQEIWLEMALALSSQLLDVLLGKSISSAKLCPAFLWRVVVCNVVDIVVVVVVVQSVLASTSSTTTITTEISFLIFHGLLSDAVVVETAALHLCPARHASSGDVNRRTVQTRVLRPVECWYSIVVQVVWISLYRRFLWKVALVVVITADRTCDWQSPVLVWRQLDSSLQVRFDLTEHPVQSDNAHERQHA</sequence>
<dbReference type="AlphaFoldDB" id="A0A0D2WJ15"/>
<protein>
    <submittedName>
        <fullName evidence="2">Uncharacterized protein</fullName>
    </submittedName>
</protein>
<accession>A0A0D2WJ15</accession>
<organism evidence="2 3">
    <name type="scientific">Capsaspora owczarzaki (strain ATCC 30864)</name>
    <dbReference type="NCBI Taxonomy" id="595528"/>
    <lineage>
        <taxon>Eukaryota</taxon>
        <taxon>Filasterea</taxon>
        <taxon>Capsaspora</taxon>
    </lineage>
</organism>
<keyword evidence="1" id="KW-1133">Transmembrane helix</keyword>
<evidence type="ECO:0000256" key="1">
    <source>
        <dbReference type="SAM" id="Phobius"/>
    </source>
</evidence>
<dbReference type="Proteomes" id="UP000008743">
    <property type="component" value="Unassembled WGS sequence"/>
</dbReference>